<dbReference type="CDD" id="cd09281">
    <property type="entry name" value="UPF0066"/>
    <property type="match status" value="1"/>
</dbReference>
<dbReference type="Pfam" id="PF01980">
    <property type="entry name" value="TrmO_N"/>
    <property type="match status" value="1"/>
</dbReference>
<keyword evidence="1" id="KW-0949">S-adenosyl-L-methionine</keyword>
<comment type="similarity">
    <text evidence="2">Belongs to the tRNA methyltransferase O family.</text>
</comment>
<keyword evidence="4" id="KW-0808">Transferase</keyword>
<dbReference type="InterPro" id="IPR036413">
    <property type="entry name" value="YaeB-like_sf"/>
</dbReference>
<gene>
    <name evidence="4" type="ORF">Q5H91_10775</name>
</gene>
<comment type="caution">
    <text evidence="4">The sequence shown here is derived from an EMBL/GenBank/DDBJ whole genome shotgun (WGS) entry which is preliminary data.</text>
</comment>
<evidence type="ECO:0000313" key="5">
    <source>
        <dbReference type="Proteomes" id="UP001230685"/>
    </source>
</evidence>
<dbReference type="EMBL" id="JAUUDS010000005">
    <property type="protein sequence ID" value="MDP1027698.1"/>
    <property type="molecule type" value="Genomic_DNA"/>
</dbReference>
<evidence type="ECO:0000259" key="3">
    <source>
        <dbReference type="PROSITE" id="PS51668"/>
    </source>
</evidence>
<keyword evidence="5" id="KW-1185">Reference proteome</keyword>
<keyword evidence="4" id="KW-0489">Methyltransferase</keyword>
<feature type="domain" description="TsaA-like" evidence="3">
    <location>
        <begin position="41"/>
        <end position="174"/>
    </location>
</feature>
<proteinExistence type="inferred from homology"/>
<dbReference type="GO" id="GO:0008168">
    <property type="term" value="F:methyltransferase activity"/>
    <property type="evidence" value="ECO:0007669"/>
    <property type="project" value="UniProtKB-KW"/>
</dbReference>
<evidence type="ECO:0000313" key="4">
    <source>
        <dbReference type="EMBL" id="MDP1027698.1"/>
    </source>
</evidence>
<dbReference type="PANTHER" id="PTHR12818">
    <property type="entry name" value="TRNA (ADENINE(37)-N6)-METHYLTRANSFERASE"/>
    <property type="match status" value="1"/>
</dbReference>
<reference evidence="4 5" key="1">
    <citation type="submission" date="2023-07" db="EMBL/GenBank/DDBJ databases">
        <authorList>
            <person name="Kim M.K."/>
        </authorList>
    </citation>
    <scope>NUCLEOTIDE SEQUENCE [LARGE SCALE GENOMIC DNA]</scope>
    <source>
        <strain evidence="4 5">KR1UV-12</strain>
    </source>
</reference>
<dbReference type="Gene3D" id="2.40.30.70">
    <property type="entry name" value="YaeB-like"/>
    <property type="match status" value="1"/>
</dbReference>
<dbReference type="InterPro" id="IPR023370">
    <property type="entry name" value="TrmO-like_N"/>
</dbReference>
<dbReference type="RefSeq" id="WP_305173411.1">
    <property type="nucleotide sequence ID" value="NZ_JAUUDS010000005.1"/>
</dbReference>
<dbReference type="PROSITE" id="PS51668">
    <property type="entry name" value="TSAA_2"/>
    <property type="match status" value="1"/>
</dbReference>
<dbReference type="GO" id="GO:0032259">
    <property type="term" value="P:methylation"/>
    <property type="evidence" value="ECO:0007669"/>
    <property type="project" value="UniProtKB-KW"/>
</dbReference>
<dbReference type="InterPro" id="IPR036414">
    <property type="entry name" value="YaeB_N_sf"/>
</dbReference>
<protein>
    <submittedName>
        <fullName evidence="4">SAM-dependent methyltransferase</fullName>
    </submittedName>
</protein>
<evidence type="ECO:0000256" key="1">
    <source>
        <dbReference type="ARBA" id="ARBA00022691"/>
    </source>
</evidence>
<dbReference type="InterPro" id="IPR040372">
    <property type="entry name" value="YaeB-like"/>
</dbReference>
<sequence length="189" mass="21015">MLLAQEASRNWFAFGSDPYSPAQTDRGNDGHRSEVAMTFTIEPIGHVRGGRADPVDDDWGSSRTTIELDATQVGADALAGLDAFSHVEIIFLFDRVPEEKIERGARHPRGREDWPLTGIFAQRGKNRPNRLGVTVCRVLSVEGSRLSVEGLDAIDGTPVVDIKPVMREFLPRGEVRQPEWVSELMAAYW</sequence>
<accession>A0ABT9EM31</accession>
<name>A0ABT9EM31_9SPHN</name>
<dbReference type="Proteomes" id="UP001230685">
    <property type="component" value="Unassembled WGS sequence"/>
</dbReference>
<organism evidence="4 5">
    <name type="scientific">Sphingomonas aurea</name>
    <dbReference type="NCBI Taxonomy" id="3063994"/>
    <lineage>
        <taxon>Bacteria</taxon>
        <taxon>Pseudomonadati</taxon>
        <taxon>Pseudomonadota</taxon>
        <taxon>Alphaproteobacteria</taxon>
        <taxon>Sphingomonadales</taxon>
        <taxon>Sphingomonadaceae</taxon>
        <taxon>Sphingomonas</taxon>
    </lineage>
</organism>
<evidence type="ECO:0000256" key="2">
    <source>
        <dbReference type="ARBA" id="ARBA00033753"/>
    </source>
</evidence>
<dbReference type="SUPFAM" id="SSF118196">
    <property type="entry name" value="YaeB-like"/>
    <property type="match status" value="1"/>
</dbReference>
<dbReference type="PANTHER" id="PTHR12818:SF0">
    <property type="entry name" value="TRNA (ADENINE(37)-N6)-METHYLTRANSFERASE"/>
    <property type="match status" value="1"/>
</dbReference>